<evidence type="ECO:0000313" key="5">
    <source>
        <dbReference type="EMBL" id="ERG93674.1"/>
    </source>
</evidence>
<feature type="domain" description="KOW" evidence="4">
    <location>
        <begin position="86"/>
        <end position="113"/>
    </location>
</feature>
<dbReference type="InterPro" id="IPR008991">
    <property type="entry name" value="Translation_prot_SH3-like_sf"/>
</dbReference>
<dbReference type="EMBL" id="KE356561">
    <property type="protein sequence ID" value="ERG93674.1"/>
    <property type="molecule type" value="Genomic_DNA"/>
</dbReference>
<dbReference type="GO" id="GO:0003746">
    <property type="term" value="F:translation elongation factor activity"/>
    <property type="evidence" value="ECO:0007669"/>
    <property type="project" value="InterPro"/>
</dbReference>
<dbReference type="Proteomes" id="UP000030710">
    <property type="component" value="Unassembled WGS sequence"/>
</dbReference>
<gene>
    <name evidence="5" type="ORF">J07HQW2_00107</name>
</gene>
<evidence type="ECO:0000256" key="1">
    <source>
        <dbReference type="ARBA" id="ARBA00006956"/>
    </source>
</evidence>
<dbReference type="Gene3D" id="3.30.70.940">
    <property type="entry name" value="NusG, N-terminal domain"/>
    <property type="match status" value="1"/>
</dbReference>
<dbReference type="HOGENOM" id="CLU_113589_0_0_2"/>
<sequence length="139" mass="14909">MAIYAVSTQSGAEESVADRIAKTQSIHIHSILAPSQLNSYILVESDGLKPVKKAIKDIPKANKTLGGKTSLDEALSYLDTSSEVSNVSIGDTVDIIGGPYKGQQGRVKKINEDKNQLTVELQNETIPIPVAINSDQYIA</sequence>
<dbReference type="Pfam" id="PF00467">
    <property type="entry name" value="KOW"/>
    <property type="match status" value="1"/>
</dbReference>
<dbReference type="SMART" id="SM00739">
    <property type="entry name" value="KOW"/>
    <property type="match status" value="1"/>
</dbReference>
<proteinExistence type="inferred from homology"/>
<dbReference type="SUPFAM" id="SSF50104">
    <property type="entry name" value="Translation proteins SH3-like domain"/>
    <property type="match status" value="1"/>
</dbReference>
<evidence type="ECO:0000256" key="3">
    <source>
        <dbReference type="NCBIfam" id="TIGR00405"/>
    </source>
</evidence>
<dbReference type="Pfam" id="PF03439">
    <property type="entry name" value="Spt5-NGN"/>
    <property type="match status" value="1"/>
</dbReference>
<dbReference type="GO" id="GO:0006354">
    <property type="term" value="P:DNA-templated transcription elongation"/>
    <property type="evidence" value="ECO:0007669"/>
    <property type="project" value="InterPro"/>
</dbReference>
<organism evidence="5 6">
    <name type="scientific">Haloquadratum walsbyi J07HQW2</name>
    <dbReference type="NCBI Taxonomy" id="1238425"/>
    <lineage>
        <taxon>Archaea</taxon>
        <taxon>Methanobacteriati</taxon>
        <taxon>Methanobacteriota</taxon>
        <taxon>Stenosarchaea group</taxon>
        <taxon>Halobacteria</taxon>
        <taxon>Halobacteriales</taxon>
        <taxon>Haloferacaceae</taxon>
        <taxon>Haloquadratum</taxon>
    </lineage>
</organism>
<dbReference type="GO" id="GO:0005840">
    <property type="term" value="C:ribosome"/>
    <property type="evidence" value="ECO:0007669"/>
    <property type="project" value="UniProtKB-KW"/>
</dbReference>
<dbReference type="eggNOG" id="arCOG01920">
    <property type="taxonomic scope" value="Archaea"/>
</dbReference>
<dbReference type="RefSeq" id="WP_021053168.1">
    <property type="nucleotide sequence ID" value="NZ_KE356561.1"/>
</dbReference>
<evidence type="ECO:0000256" key="2">
    <source>
        <dbReference type="ARBA" id="ARBA00023015"/>
    </source>
</evidence>
<keyword evidence="5" id="KW-0687">Ribonucleoprotein</keyword>
<dbReference type="InterPro" id="IPR005824">
    <property type="entry name" value="KOW"/>
</dbReference>
<keyword evidence="5" id="KW-0689">Ribosomal protein</keyword>
<dbReference type="InterPro" id="IPR011590">
    <property type="entry name" value="Spt5_arc"/>
</dbReference>
<reference evidence="5 6" key="1">
    <citation type="journal article" date="2013" name="PLoS ONE">
        <title>Assembly-driven community genomics of a hypersaline microbial ecosystem.</title>
        <authorList>
            <person name="Podell S."/>
            <person name="Ugalde J.A."/>
            <person name="Narasingarao P."/>
            <person name="Banfield J.F."/>
            <person name="Heidelberg K.B."/>
            <person name="Allen E.E."/>
        </authorList>
    </citation>
    <scope>NUCLEOTIDE SEQUENCE [LARGE SCALE GENOMIC DNA]</scope>
    <source>
        <strain evidence="6">J07HQW2</strain>
    </source>
</reference>
<comment type="similarity">
    <text evidence="1">Belongs to the SPT5 family.</text>
</comment>
<evidence type="ECO:0000313" key="6">
    <source>
        <dbReference type="Proteomes" id="UP000030710"/>
    </source>
</evidence>
<dbReference type="STRING" id="1238425.J07HQW2_00107"/>
<dbReference type="GO" id="GO:0003735">
    <property type="term" value="F:structural constituent of ribosome"/>
    <property type="evidence" value="ECO:0007669"/>
    <property type="project" value="InterPro"/>
</dbReference>
<accession>U1MTQ8</accession>
<keyword evidence="2" id="KW-0804">Transcription</keyword>
<dbReference type="InterPro" id="IPR005825">
    <property type="entry name" value="Ribosomal_uL24_CS"/>
</dbReference>
<keyword evidence="2" id="KW-0805">Transcription regulation</keyword>
<dbReference type="InterPro" id="IPR014722">
    <property type="entry name" value="Rib_uL2_dom2"/>
</dbReference>
<dbReference type="InterPro" id="IPR036735">
    <property type="entry name" value="NGN_dom_sf"/>
</dbReference>
<dbReference type="InterPro" id="IPR005100">
    <property type="entry name" value="NGN-domain"/>
</dbReference>
<dbReference type="PROSITE" id="PS01108">
    <property type="entry name" value="RIBOSOMAL_L24"/>
    <property type="match status" value="1"/>
</dbReference>
<dbReference type="Gene3D" id="2.30.30.30">
    <property type="match status" value="1"/>
</dbReference>
<protein>
    <recommendedName>
        <fullName evidence="3">Transcription elongation factor Spt5</fullName>
    </recommendedName>
</protein>
<evidence type="ECO:0000259" key="4">
    <source>
        <dbReference type="SMART" id="SM00739"/>
    </source>
</evidence>
<name>U1MTQ8_9EURY</name>
<dbReference type="AlphaFoldDB" id="U1MTQ8"/>
<dbReference type="NCBIfam" id="TIGR00405">
    <property type="entry name" value="KOW_elon_Spt5"/>
    <property type="match status" value="1"/>
</dbReference>